<dbReference type="PANTHER" id="PTHR31497">
    <property type="entry name" value="AUTOCRINE PROLIFERATION REPRESSOR PROTEIN A"/>
    <property type="match status" value="1"/>
</dbReference>
<dbReference type="InterPro" id="IPR029058">
    <property type="entry name" value="AB_hydrolase_fold"/>
</dbReference>
<organism evidence="1 2">
    <name type="scientific">Photorhabdus namnaonensis</name>
    <dbReference type="NCBI Taxonomy" id="1851568"/>
    <lineage>
        <taxon>Bacteria</taxon>
        <taxon>Pseudomonadati</taxon>
        <taxon>Pseudomonadota</taxon>
        <taxon>Gammaproteobacteria</taxon>
        <taxon>Enterobacterales</taxon>
        <taxon>Morganellaceae</taxon>
        <taxon>Photorhabdus</taxon>
    </lineage>
</organism>
<dbReference type="PIRSF" id="PIRSF014728">
    <property type="entry name" value="PqaA"/>
    <property type="match status" value="1"/>
</dbReference>
<name>A0A1B8YD86_9GAMM</name>
<gene>
    <name evidence="1" type="ORF">Phpb_04097</name>
</gene>
<dbReference type="EMBL" id="LOIC01000088">
    <property type="protein sequence ID" value="OCA53045.1"/>
    <property type="molecule type" value="Genomic_DNA"/>
</dbReference>
<evidence type="ECO:0000313" key="1">
    <source>
        <dbReference type="EMBL" id="OCA53045.1"/>
    </source>
</evidence>
<reference evidence="2" key="1">
    <citation type="submission" date="2015-11" db="EMBL/GenBank/DDBJ databases">
        <authorList>
            <person name="Tobias N.J."/>
            <person name="Mishra B."/>
            <person name="Gupta D.K."/>
            <person name="Thines M."/>
            <person name="Stinear T.P."/>
            <person name="Bode H.B."/>
        </authorList>
    </citation>
    <scope>NUCLEOTIDE SEQUENCE [LARGE SCALE GENOMIC DNA]</scope>
    <source>
        <strain evidence="2">PB45.5</strain>
    </source>
</reference>
<proteinExistence type="predicted"/>
<dbReference type="PANTHER" id="PTHR31497:SF0">
    <property type="entry name" value="AUTOCRINE PROLIFERATION REPRESSOR PROTEIN A"/>
    <property type="match status" value="1"/>
</dbReference>
<accession>A0A1B8YD86</accession>
<comment type="caution">
    <text evidence="1">The sequence shown here is derived from an EMBL/GenBank/DDBJ whole genome shotgun (WGS) entry which is preliminary data.</text>
</comment>
<evidence type="ECO:0000313" key="2">
    <source>
        <dbReference type="Proteomes" id="UP000092665"/>
    </source>
</evidence>
<dbReference type="AlphaFoldDB" id="A0A1B8YD86"/>
<sequence length="500" mass="56464">MSIFFKRIIITLWLLVAINTNSYAQSNTKKSLCSNKTDINFTNVLPCYREELAVQPLKYSLLSKEKLPQIELRHYQLTSQFWSPGNVILPAEWRHNVDIFIPDHPLSPRALVVVNNGTNYNSGSETPILPTDFSVTTLATIARATNTIIISISNIPNQYLVYRDDGTPRKEDDSIAHSWTLFMNKPEKLSLIPLHIPMATSVSQAMTLAQQELTPWNINKFIVSGASKRGWTTWLSAIADTRVDAIVPFIIDILNTHAAFKHIYESYGKNWPIAFYPYYQEHVDEKVNTPAFAKLMQIEDPLQYLGSIYESRLAIPKYIVNASGDDYFAADNARLYYDILPGDKSLRVAPNSDHRGILNFTEQSLITFINRLQQSIPLPKLNSTLHSQQNSQILTVNFSEKPEKVIRWTATNPISRDFRYACGIRYKASPLDINTLQQVEISLGSPNMGWEATYIEATFSDGYVATTRVYITPDDKYPEVAPLSSGPTCQTLPGRGLGSK</sequence>
<keyword evidence="2" id="KW-1185">Reference proteome</keyword>
<dbReference type="Proteomes" id="UP000092665">
    <property type="component" value="Unassembled WGS sequence"/>
</dbReference>
<protein>
    <submittedName>
        <fullName evidence="1">PhoPQ-activated pathogenicity-related protein</fullName>
    </submittedName>
</protein>
<dbReference type="InterPro" id="IPR009199">
    <property type="entry name" value="PhoPQ-act_pathogen-rel_PqaA"/>
</dbReference>
<dbReference type="PATRIC" id="fig|29488.15.peg.4509"/>
<dbReference type="SUPFAM" id="SSF53474">
    <property type="entry name" value="alpha/beta-Hydrolases"/>
    <property type="match status" value="1"/>
</dbReference>
<dbReference type="Pfam" id="PF10142">
    <property type="entry name" value="PhoPQ_related"/>
    <property type="match status" value="1"/>
</dbReference>
<dbReference type="Gene3D" id="3.40.50.1820">
    <property type="entry name" value="alpha/beta hydrolase"/>
    <property type="match status" value="1"/>
</dbReference>
<dbReference type="RefSeq" id="WP_065391945.1">
    <property type="nucleotide sequence ID" value="NZ_CAWMQN010000088.1"/>
</dbReference>